<keyword evidence="4 5" id="KW-0472">Membrane</keyword>
<sequence>MKWHRALLFLRLLATFAANRLYAHETAPDNAPVTNMPISGSSIVTLNATTVRLRWRAADPLLAGLLVQLHTLAETVTVSTSPTFPPDSSYSGTSAGLWVALSPFDIHVNVYARASGVTNASVSATGYTGEDPVPGACNLEFRMENDPNVHLRFSEFETVMEFAPANVGVARGEDPLSCDAGQGSRSRWQLTYEVYQYFLPEGDLSEGALFDGLKVVDSVEAVRRHGSKMSSLSSSSKTKLFGHAFPGLGVIHVVVVSDPSFNTSSLYVPAVTYSCNFSSVVPPTCHTQGEIFSLVFLTLLGTYGLFVCFTGHRFLEAEYFFFGFLISSFLCILLMGRYSAQSIQLCVLYSAVAGWWGGFLCALCRWRFGIPLLLTSLAGLVLGTLLAAVVMVTPVVNTEPLRNDLLYWVCVATGALVLPVLMLSCTRALNMAASAIVGSYVAVVALGLYLHAALPHVISSALLRRAVSPSYRQALLVLPFQILGESRAPQSIFLHLFVLAPLVL</sequence>
<feature type="transmembrane region" description="Helical" evidence="5">
    <location>
        <begin position="435"/>
        <end position="454"/>
    </location>
</feature>
<evidence type="ECO:0000256" key="1">
    <source>
        <dbReference type="ARBA" id="ARBA00004141"/>
    </source>
</evidence>
<feature type="transmembrane region" description="Helical" evidence="5">
    <location>
        <begin position="405"/>
        <end position="423"/>
    </location>
</feature>
<evidence type="ECO:0000256" key="5">
    <source>
        <dbReference type="SAM" id="Phobius"/>
    </source>
</evidence>
<feature type="signal peptide" evidence="6">
    <location>
        <begin position="1"/>
        <end position="18"/>
    </location>
</feature>
<proteinExistence type="predicted"/>
<keyword evidence="3 5" id="KW-1133">Transmembrane helix</keyword>
<feature type="transmembrane region" description="Helical" evidence="5">
    <location>
        <begin position="370"/>
        <end position="393"/>
    </location>
</feature>
<dbReference type="Pfam" id="PF13886">
    <property type="entry name" value="TM7S3_TM198"/>
    <property type="match status" value="1"/>
</dbReference>
<dbReference type="Pfam" id="PF25992">
    <property type="entry name" value="Ig_TM7SF3_N"/>
    <property type="match status" value="1"/>
</dbReference>
<feature type="chain" id="PRO_5017441074" evidence="6">
    <location>
        <begin position="19"/>
        <end position="504"/>
    </location>
</feature>
<evidence type="ECO:0000313" key="9">
    <source>
        <dbReference type="Proteomes" id="UP000261540"/>
    </source>
</evidence>
<dbReference type="Proteomes" id="UP000261540">
    <property type="component" value="Unplaced"/>
</dbReference>
<protein>
    <submittedName>
        <fullName evidence="8">Transmembrane 7 superfamily member 3-like</fullName>
    </submittedName>
</protein>
<reference evidence="8" key="1">
    <citation type="submission" date="2025-08" db="UniProtKB">
        <authorList>
            <consortium name="Ensembl"/>
        </authorList>
    </citation>
    <scope>IDENTIFICATION</scope>
</reference>
<accession>A0A3B3QR01</accession>
<dbReference type="PANTHER" id="PTHR15937:SF3">
    <property type="entry name" value="TRANSMEMBRANE 7 SUPERFAMILY MEMBER 3"/>
    <property type="match status" value="1"/>
</dbReference>
<dbReference type="GO" id="GO:0043069">
    <property type="term" value="P:negative regulation of programmed cell death"/>
    <property type="evidence" value="ECO:0007669"/>
    <property type="project" value="TreeGrafter"/>
</dbReference>
<keyword evidence="6" id="KW-0732">Signal</keyword>
<evidence type="ECO:0000256" key="3">
    <source>
        <dbReference type="ARBA" id="ARBA00022989"/>
    </source>
</evidence>
<evidence type="ECO:0000256" key="2">
    <source>
        <dbReference type="ARBA" id="ARBA00022692"/>
    </source>
</evidence>
<dbReference type="GO" id="GO:0005886">
    <property type="term" value="C:plasma membrane"/>
    <property type="evidence" value="ECO:0007669"/>
    <property type="project" value="TreeGrafter"/>
</dbReference>
<feature type="transmembrane region" description="Helical" evidence="5">
    <location>
        <begin position="291"/>
        <end position="312"/>
    </location>
</feature>
<organism evidence="8 9">
    <name type="scientific">Paramormyrops kingsleyae</name>
    <dbReference type="NCBI Taxonomy" id="1676925"/>
    <lineage>
        <taxon>Eukaryota</taxon>
        <taxon>Metazoa</taxon>
        <taxon>Chordata</taxon>
        <taxon>Craniata</taxon>
        <taxon>Vertebrata</taxon>
        <taxon>Euteleostomi</taxon>
        <taxon>Actinopterygii</taxon>
        <taxon>Neopterygii</taxon>
        <taxon>Teleostei</taxon>
        <taxon>Osteoglossocephala</taxon>
        <taxon>Osteoglossomorpha</taxon>
        <taxon>Osteoglossiformes</taxon>
        <taxon>Mormyridae</taxon>
        <taxon>Paramormyrops</taxon>
    </lineage>
</organism>
<name>A0A3B3QR01_9TELE</name>
<dbReference type="GeneTree" id="ENSGT00390000008702"/>
<dbReference type="InterPro" id="IPR042502">
    <property type="entry name" value="TM7SF3"/>
</dbReference>
<feature type="transmembrane region" description="Helical" evidence="5">
    <location>
        <begin position="342"/>
        <end position="363"/>
    </location>
</feature>
<feature type="domain" description="TM7S3/TM198-like" evidence="7">
    <location>
        <begin position="299"/>
        <end position="481"/>
    </location>
</feature>
<dbReference type="Ensembl" id="ENSPKIT00000032097.1">
    <property type="protein sequence ID" value="ENSPKIP00000008025.1"/>
    <property type="gene ID" value="ENSPKIG00000023689.1"/>
</dbReference>
<dbReference type="InterPro" id="IPR025256">
    <property type="entry name" value="TM7S3/TM198-like_dom"/>
</dbReference>
<keyword evidence="2 5" id="KW-0812">Transmembrane</keyword>
<feature type="transmembrane region" description="Helical" evidence="5">
    <location>
        <begin position="319"/>
        <end position="336"/>
    </location>
</feature>
<evidence type="ECO:0000256" key="4">
    <source>
        <dbReference type="ARBA" id="ARBA00023136"/>
    </source>
</evidence>
<evidence type="ECO:0000313" key="8">
    <source>
        <dbReference type="Ensembl" id="ENSPKIP00000008025.1"/>
    </source>
</evidence>
<keyword evidence="9" id="KW-1185">Reference proteome</keyword>
<dbReference type="AlphaFoldDB" id="A0A3B3QR01"/>
<reference evidence="8" key="2">
    <citation type="submission" date="2025-09" db="UniProtKB">
        <authorList>
            <consortium name="Ensembl"/>
        </authorList>
    </citation>
    <scope>IDENTIFICATION</scope>
</reference>
<evidence type="ECO:0000259" key="7">
    <source>
        <dbReference type="Pfam" id="PF13886"/>
    </source>
</evidence>
<evidence type="ECO:0000256" key="6">
    <source>
        <dbReference type="SAM" id="SignalP"/>
    </source>
</evidence>
<comment type="subcellular location">
    <subcellularLocation>
        <location evidence="1">Membrane</location>
        <topology evidence="1">Multi-pass membrane protein</topology>
    </subcellularLocation>
</comment>
<dbReference type="PANTHER" id="PTHR15937">
    <property type="entry name" value="TRANSMEMBRANE 7 SUPERFAMILY MEMBER 3"/>
    <property type="match status" value="1"/>
</dbReference>